<dbReference type="Proteomes" id="UP001519343">
    <property type="component" value="Unassembled WGS sequence"/>
</dbReference>
<keyword evidence="1" id="KW-1133">Transmembrane helix</keyword>
<dbReference type="InterPro" id="IPR021737">
    <property type="entry name" value="Phage_phiKZ_Orf197"/>
</dbReference>
<organism evidence="2 3">
    <name type="scientific">Ammoniphilus resinae</name>
    <dbReference type="NCBI Taxonomy" id="861532"/>
    <lineage>
        <taxon>Bacteria</taxon>
        <taxon>Bacillati</taxon>
        <taxon>Bacillota</taxon>
        <taxon>Bacilli</taxon>
        <taxon>Bacillales</taxon>
        <taxon>Paenibacillaceae</taxon>
        <taxon>Aneurinibacillus group</taxon>
        <taxon>Ammoniphilus</taxon>
    </lineage>
</organism>
<proteinExistence type="predicted"/>
<dbReference type="EMBL" id="JAGGKT010000001">
    <property type="protein sequence ID" value="MBP1930194.1"/>
    <property type="molecule type" value="Genomic_DNA"/>
</dbReference>
<dbReference type="RefSeq" id="WP_209807995.1">
    <property type="nucleotide sequence ID" value="NZ_JAGGKT010000001.1"/>
</dbReference>
<evidence type="ECO:0000313" key="2">
    <source>
        <dbReference type="EMBL" id="MBP1930194.1"/>
    </source>
</evidence>
<name>A0ABS4GIX1_9BACL</name>
<dbReference type="Pfam" id="PF11750">
    <property type="entry name" value="DUF3307"/>
    <property type="match status" value="1"/>
</dbReference>
<comment type="caution">
    <text evidence="2">The sequence shown here is derived from an EMBL/GenBank/DDBJ whole genome shotgun (WGS) entry which is preliminary data.</text>
</comment>
<evidence type="ECO:0000313" key="3">
    <source>
        <dbReference type="Proteomes" id="UP001519343"/>
    </source>
</evidence>
<feature type="transmembrane region" description="Helical" evidence="1">
    <location>
        <begin position="29"/>
        <end position="50"/>
    </location>
</feature>
<keyword evidence="1" id="KW-0472">Membrane</keyword>
<gene>
    <name evidence="2" type="ORF">J2Z37_000181</name>
</gene>
<reference evidence="2 3" key="1">
    <citation type="submission" date="2021-03" db="EMBL/GenBank/DDBJ databases">
        <title>Genomic Encyclopedia of Type Strains, Phase IV (KMG-IV): sequencing the most valuable type-strain genomes for metagenomic binning, comparative biology and taxonomic classification.</title>
        <authorList>
            <person name="Goeker M."/>
        </authorList>
    </citation>
    <scope>NUCLEOTIDE SEQUENCE [LARGE SCALE GENOMIC DNA]</scope>
    <source>
        <strain evidence="2 3">DSM 24738</strain>
    </source>
</reference>
<keyword evidence="1" id="KW-0812">Transmembrane</keyword>
<protein>
    <recommendedName>
        <fullName evidence="4">DUF3307 domain-containing protein</fullName>
    </recommendedName>
</protein>
<keyword evidence="3" id="KW-1185">Reference proteome</keyword>
<accession>A0ABS4GIX1</accession>
<evidence type="ECO:0000256" key="1">
    <source>
        <dbReference type="SAM" id="Phobius"/>
    </source>
</evidence>
<feature type="transmembrane region" description="Helical" evidence="1">
    <location>
        <begin position="95"/>
        <end position="114"/>
    </location>
</feature>
<evidence type="ECO:0008006" key="4">
    <source>
        <dbReference type="Google" id="ProtNLM"/>
    </source>
</evidence>
<sequence length="117" mass="13134">MIFLLLLFAHLLADYPLQGSFLATMKGKNIILLASHAGIWTGTILVVAWFAGISSNLYDVFFLFLVHAVADYAKAKPLGIYKRLNPLGWGLFLDQMIHVAQILMFMYIKGLILFSNL</sequence>